<dbReference type="Gene3D" id="3.90.1140.10">
    <property type="entry name" value="Cyclic phosphodiesterase"/>
    <property type="match status" value="1"/>
</dbReference>
<keyword evidence="2" id="KW-1185">Reference proteome</keyword>
<sequence>MASIRQQLTMFVPAHAAAELEHVRSIVDPVQSSLIPAHITLCREDEIVDFSSIRQRLQHLAFPPITLTFGAPEVFLGHGLILHCIEGEQAFLQLREYILASDNIKIQRPHLTLAHPRNPKASGNSLAAAASLSNPLQISFTSIYLIEQEGTSPWRVLETYVLLKNR</sequence>
<organism evidence="1 2">
    <name type="scientific">Undibacterium hunanense</name>
    <dbReference type="NCBI Taxonomy" id="2762292"/>
    <lineage>
        <taxon>Bacteria</taxon>
        <taxon>Pseudomonadati</taxon>
        <taxon>Pseudomonadota</taxon>
        <taxon>Betaproteobacteria</taxon>
        <taxon>Burkholderiales</taxon>
        <taxon>Oxalobacteraceae</taxon>
        <taxon>Undibacterium</taxon>
    </lineage>
</organism>
<proteinExistence type="predicted"/>
<keyword evidence="1" id="KW-0436">Ligase</keyword>
<comment type="caution">
    <text evidence="1">The sequence shown here is derived from an EMBL/GenBank/DDBJ whole genome shotgun (WGS) entry which is preliminary data.</text>
</comment>
<name>A0ABR6ZSZ1_9BURK</name>
<protein>
    <submittedName>
        <fullName evidence="1">2'-5' RNA ligase family protein</fullName>
    </submittedName>
</protein>
<evidence type="ECO:0000313" key="1">
    <source>
        <dbReference type="EMBL" id="MBC3919006.1"/>
    </source>
</evidence>
<dbReference type="Pfam" id="PF13563">
    <property type="entry name" value="2_5_RNA_ligase2"/>
    <property type="match status" value="1"/>
</dbReference>
<accession>A0ABR6ZSZ1</accession>
<evidence type="ECO:0000313" key="2">
    <source>
        <dbReference type="Proteomes" id="UP000650424"/>
    </source>
</evidence>
<dbReference type="SUPFAM" id="SSF55144">
    <property type="entry name" value="LigT-like"/>
    <property type="match status" value="1"/>
</dbReference>
<dbReference type="RefSeq" id="WP_186948280.1">
    <property type="nucleotide sequence ID" value="NZ_JACOGF010000008.1"/>
</dbReference>
<dbReference type="EMBL" id="JACOGF010000008">
    <property type="protein sequence ID" value="MBC3919006.1"/>
    <property type="molecule type" value="Genomic_DNA"/>
</dbReference>
<reference evidence="1 2" key="1">
    <citation type="submission" date="2020-08" db="EMBL/GenBank/DDBJ databases">
        <title>Novel species isolated from subtropical streams in China.</title>
        <authorList>
            <person name="Lu H."/>
        </authorList>
    </citation>
    <scope>NUCLEOTIDE SEQUENCE [LARGE SCALE GENOMIC DNA]</scope>
    <source>
        <strain evidence="1 2">CY18W</strain>
    </source>
</reference>
<dbReference type="Proteomes" id="UP000650424">
    <property type="component" value="Unassembled WGS sequence"/>
</dbReference>
<dbReference type="GO" id="GO:0016874">
    <property type="term" value="F:ligase activity"/>
    <property type="evidence" value="ECO:0007669"/>
    <property type="project" value="UniProtKB-KW"/>
</dbReference>
<dbReference type="InterPro" id="IPR009097">
    <property type="entry name" value="Cyclic_Pdiesterase"/>
</dbReference>
<gene>
    <name evidence="1" type="ORF">H8L32_16060</name>
</gene>